<dbReference type="STRING" id="33960.TY91_11205"/>
<sequence length="410" mass="43734">MEENVNKEFAIATPSNAYISKTRVGILTVSAMGMASLAITPSYAAIAKFFALNNTSVQMLTSLPNLFMMLAGIAVGRLTTTKINLKTLTLSAIILIVIGGFLPLAYHDSFPILLACSCLVGLGQGMCTNLAQVLISTMLPEKERQSTMGLTASFTNIGGIIFIMGGGQLAAASTWVNNYWIYIFSFLVLIVVILLVPFHPQAVDGGNTGEVNAKIHLNKYVFYCAFWAFFTMLLNNVLNNNISLFVASEKLGSTSQAALMSTISLIGGMLCGFIVGVLGKRFKYSSIALSFILYGLSYLIVGFGNSLMLAFVGSFFVGAAMSIAMGQFPYLISIAVDKSSVSMALGVYIAIDSIGAMVSPFIVNPLTTVFSKMGLNVFSVSGVLALIIGIICLVSQFQKNLVHSSLEVTD</sequence>
<proteinExistence type="predicted"/>
<dbReference type="GO" id="GO:0022857">
    <property type="term" value="F:transmembrane transporter activity"/>
    <property type="evidence" value="ECO:0007669"/>
    <property type="project" value="InterPro"/>
</dbReference>
<feature type="transmembrane region" description="Helical" evidence="7">
    <location>
        <begin position="375"/>
        <end position="394"/>
    </location>
</feature>
<protein>
    <recommendedName>
        <fullName evidence="8">Major facilitator superfamily (MFS) profile domain-containing protein</fullName>
    </recommendedName>
</protein>
<feature type="transmembrane region" description="Helical" evidence="7">
    <location>
        <begin position="258"/>
        <end position="277"/>
    </location>
</feature>
<evidence type="ECO:0000259" key="8">
    <source>
        <dbReference type="PROSITE" id="PS50850"/>
    </source>
</evidence>
<dbReference type="Pfam" id="PF07690">
    <property type="entry name" value="MFS_1"/>
    <property type="match status" value="1"/>
</dbReference>
<feature type="transmembrane region" description="Helical" evidence="7">
    <location>
        <begin position="307"/>
        <end position="332"/>
    </location>
</feature>
<keyword evidence="5 7" id="KW-1133">Transmembrane helix</keyword>
<dbReference type="RefSeq" id="WP_056996042.1">
    <property type="nucleotide sequence ID" value="NZ_AYYR01000009.1"/>
</dbReference>
<evidence type="ECO:0000256" key="3">
    <source>
        <dbReference type="ARBA" id="ARBA00022475"/>
    </source>
</evidence>
<keyword evidence="4 7" id="KW-0812">Transmembrane</keyword>
<dbReference type="Gene3D" id="1.20.1250.20">
    <property type="entry name" value="MFS general substrate transporter like domains"/>
    <property type="match status" value="2"/>
</dbReference>
<dbReference type="InterPro" id="IPR020846">
    <property type="entry name" value="MFS_dom"/>
</dbReference>
<feature type="domain" description="Major facilitator superfamily (MFS) profile" evidence="8">
    <location>
        <begin position="9"/>
        <end position="400"/>
    </location>
</feature>
<dbReference type="PANTHER" id="PTHR43124">
    <property type="entry name" value="PURINE EFFLUX PUMP PBUE"/>
    <property type="match status" value="1"/>
</dbReference>
<feature type="transmembrane region" description="Helical" evidence="7">
    <location>
        <begin position="88"/>
        <end position="106"/>
    </location>
</feature>
<keyword evidence="3" id="KW-1003">Cell membrane</keyword>
<evidence type="ECO:0000256" key="4">
    <source>
        <dbReference type="ARBA" id="ARBA00022692"/>
    </source>
</evidence>
<dbReference type="AlphaFoldDB" id="A0A0R2BF64"/>
<dbReference type="PANTHER" id="PTHR43124:SF3">
    <property type="entry name" value="CHLORAMPHENICOL EFFLUX PUMP RV0191"/>
    <property type="match status" value="1"/>
</dbReference>
<dbReference type="Proteomes" id="UP000051845">
    <property type="component" value="Unassembled WGS sequence"/>
</dbReference>
<comment type="caution">
    <text evidence="9">The sequence shown here is derived from an EMBL/GenBank/DDBJ whole genome shotgun (WGS) entry which is preliminary data.</text>
</comment>
<evidence type="ECO:0000313" key="10">
    <source>
        <dbReference type="Proteomes" id="UP000051845"/>
    </source>
</evidence>
<dbReference type="SUPFAM" id="SSF103473">
    <property type="entry name" value="MFS general substrate transporter"/>
    <property type="match status" value="1"/>
</dbReference>
<feature type="transmembrane region" description="Helical" evidence="7">
    <location>
        <begin position="179"/>
        <end position="199"/>
    </location>
</feature>
<keyword evidence="2" id="KW-0813">Transport</keyword>
<evidence type="ECO:0000256" key="5">
    <source>
        <dbReference type="ARBA" id="ARBA00022989"/>
    </source>
</evidence>
<evidence type="ECO:0000256" key="2">
    <source>
        <dbReference type="ARBA" id="ARBA00022448"/>
    </source>
</evidence>
<feature type="transmembrane region" description="Helical" evidence="7">
    <location>
        <begin position="24"/>
        <end position="45"/>
    </location>
</feature>
<name>A0A0R2BF64_SECCO</name>
<evidence type="ECO:0000256" key="6">
    <source>
        <dbReference type="ARBA" id="ARBA00023136"/>
    </source>
</evidence>
<dbReference type="GO" id="GO:0005886">
    <property type="term" value="C:plasma membrane"/>
    <property type="evidence" value="ECO:0007669"/>
    <property type="project" value="UniProtKB-SubCell"/>
</dbReference>
<evidence type="ECO:0000313" key="9">
    <source>
        <dbReference type="EMBL" id="KRM77690.1"/>
    </source>
</evidence>
<evidence type="ECO:0000256" key="1">
    <source>
        <dbReference type="ARBA" id="ARBA00004651"/>
    </source>
</evidence>
<dbReference type="InterPro" id="IPR050189">
    <property type="entry name" value="MFS_Efflux_Transporters"/>
</dbReference>
<dbReference type="PATRIC" id="fig|1423733.4.peg.3185"/>
<feature type="transmembrane region" description="Helical" evidence="7">
    <location>
        <begin position="284"/>
        <end position="301"/>
    </location>
</feature>
<gene>
    <name evidence="9" type="ORF">FC82_GL003061</name>
</gene>
<dbReference type="InterPro" id="IPR011701">
    <property type="entry name" value="MFS"/>
</dbReference>
<feature type="transmembrane region" description="Helical" evidence="7">
    <location>
        <begin position="147"/>
        <end position="167"/>
    </location>
</feature>
<feature type="transmembrane region" description="Helical" evidence="7">
    <location>
        <begin position="57"/>
        <end position="76"/>
    </location>
</feature>
<evidence type="ECO:0000256" key="7">
    <source>
        <dbReference type="SAM" id="Phobius"/>
    </source>
</evidence>
<comment type="subcellular location">
    <subcellularLocation>
        <location evidence="1">Cell membrane</location>
        <topology evidence="1">Multi-pass membrane protein</topology>
    </subcellularLocation>
</comment>
<dbReference type="InterPro" id="IPR036259">
    <property type="entry name" value="MFS_trans_sf"/>
</dbReference>
<feature type="transmembrane region" description="Helical" evidence="7">
    <location>
        <begin position="344"/>
        <end position="363"/>
    </location>
</feature>
<keyword evidence="6 7" id="KW-0472">Membrane</keyword>
<reference evidence="9 10" key="1">
    <citation type="journal article" date="2015" name="Genome Announc.">
        <title>Expanding the biotechnology potential of lactobacilli through comparative genomics of 213 strains and associated genera.</title>
        <authorList>
            <person name="Sun Z."/>
            <person name="Harris H.M."/>
            <person name="McCann A."/>
            <person name="Guo C."/>
            <person name="Argimon S."/>
            <person name="Zhang W."/>
            <person name="Yang X."/>
            <person name="Jeffery I.B."/>
            <person name="Cooney J.C."/>
            <person name="Kagawa T.F."/>
            <person name="Liu W."/>
            <person name="Song Y."/>
            <person name="Salvetti E."/>
            <person name="Wrobel A."/>
            <person name="Rasinkangas P."/>
            <person name="Parkhill J."/>
            <person name="Rea M.C."/>
            <person name="O'Sullivan O."/>
            <person name="Ritari J."/>
            <person name="Douillard F.P."/>
            <person name="Paul Ross R."/>
            <person name="Yang R."/>
            <person name="Briner A.E."/>
            <person name="Felis G.E."/>
            <person name="de Vos W.M."/>
            <person name="Barrangou R."/>
            <person name="Klaenhammer T.R."/>
            <person name="Caufield P.W."/>
            <person name="Cui Y."/>
            <person name="Zhang H."/>
            <person name="O'Toole P.W."/>
        </authorList>
    </citation>
    <scope>NUCLEOTIDE SEQUENCE [LARGE SCALE GENOMIC DNA]</scope>
    <source>
        <strain evidence="9 10">DSM 20515</strain>
    </source>
</reference>
<feature type="transmembrane region" description="Helical" evidence="7">
    <location>
        <begin position="112"/>
        <end position="135"/>
    </location>
</feature>
<feature type="transmembrane region" description="Helical" evidence="7">
    <location>
        <begin position="220"/>
        <end position="238"/>
    </location>
</feature>
<accession>A0A0R2BF64</accession>
<dbReference type="PROSITE" id="PS50850">
    <property type="entry name" value="MFS"/>
    <property type="match status" value="1"/>
</dbReference>
<organism evidence="9 10">
    <name type="scientific">Secundilactobacillus collinoides DSM 20515 = JCM 1123</name>
    <dbReference type="NCBI Taxonomy" id="1423733"/>
    <lineage>
        <taxon>Bacteria</taxon>
        <taxon>Bacillati</taxon>
        <taxon>Bacillota</taxon>
        <taxon>Bacilli</taxon>
        <taxon>Lactobacillales</taxon>
        <taxon>Lactobacillaceae</taxon>
        <taxon>Secundilactobacillus</taxon>
    </lineage>
</organism>
<dbReference type="EMBL" id="AYYR01000009">
    <property type="protein sequence ID" value="KRM77690.1"/>
    <property type="molecule type" value="Genomic_DNA"/>
</dbReference>